<name>A0ABM1MGZ9_NICVS</name>
<evidence type="ECO:0000256" key="3">
    <source>
        <dbReference type="ARBA" id="ARBA00022989"/>
    </source>
</evidence>
<feature type="compositionally biased region" description="Basic and acidic residues" evidence="6">
    <location>
        <begin position="200"/>
        <end position="211"/>
    </location>
</feature>
<dbReference type="PROSITE" id="PS51469">
    <property type="entry name" value="SUN"/>
    <property type="match status" value="1"/>
</dbReference>
<keyword evidence="3 7" id="KW-1133">Transmembrane helix</keyword>
<dbReference type="InterPro" id="IPR045120">
    <property type="entry name" value="Suco/Slp1-like"/>
</dbReference>
<feature type="coiled-coil region" evidence="5">
    <location>
        <begin position="689"/>
        <end position="759"/>
    </location>
</feature>
<feature type="compositionally biased region" description="Low complexity" evidence="6">
    <location>
        <begin position="131"/>
        <end position="142"/>
    </location>
</feature>
<feature type="compositionally biased region" description="Basic residues" evidence="6">
    <location>
        <begin position="1009"/>
        <end position="1023"/>
    </location>
</feature>
<feature type="compositionally biased region" description="Polar residues" evidence="6">
    <location>
        <begin position="212"/>
        <end position="223"/>
    </location>
</feature>
<organism evidence="9 10">
    <name type="scientific">Nicrophorus vespilloides</name>
    <name type="common">Boreal carrion beetle</name>
    <dbReference type="NCBI Taxonomy" id="110193"/>
    <lineage>
        <taxon>Eukaryota</taxon>
        <taxon>Metazoa</taxon>
        <taxon>Ecdysozoa</taxon>
        <taxon>Arthropoda</taxon>
        <taxon>Hexapoda</taxon>
        <taxon>Insecta</taxon>
        <taxon>Pterygota</taxon>
        <taxon>Neoptera</taxon>
        <taxon>Endopterygota</taxon>
        <taxon>Coleoptera</taxon>
        <taxon>Polyphaga</taxon>
        <taxon>Staphyliniformia</taxon>
        <taxon>Silphidae</taxon>
        <taxon>Nicrophorinae</taxon>
        <taxon>Nicrophorus</taxon>
    </lineage>
</organism>
<evidence type="ECO:0000256" key="7">
    <source>
        <dbReference type="SAM" id="Phobius"/>
    </source>
</evidence>
<evidence type="ECO:0000256" key="4">
    <source>
        <dbReference type="ARBA" id="ARBA00023136"/>
    </source>
</evidence>
<evidence type="ECO:0000313" key="9">
    <source>
        <dbReference type="Proteomes" id="UP000695000"/>
    </source>
</evidence>
<dbReference type="PANTHER" id="PTHR12953:SF0">
    <property type="entry name" value="SUN DOMAIN-CONTAINING OSSIFICATION FACTOR"/>
    <property type="match status" value="1"/>
</dbReference>
<feature type="region of interest" description="Disordered" evidence="6">
    <location>
        <begin position="957"/>
        <end position="1023"/>
    </location>
</feature>
<feature type="compositionally biased region" description="Basic and acidic residues" evidence="6">
    <location>
        <begin position="175"/>
        <end position="186"/>
    </location>
</feature>
<feature type="compositionally biased region" description="Polar residues" evidence="6">
    <location>
        <begin position="78"/>
        <end position="99"/>
    </location>
</feature>
<dbReference type="PANTHER" id="PTHR12953">
    <property type="entry name" value="MEMBRANE PROTEIN CH1 RELATED"/>
    <property type="match status" value="1"/>
</dbReference>
<feature type="domain" description="SUN" evidence="8">
    <location>
        <begin position="208"/>
        <end position="371"/>
    </location>
</feature>
<protein>
    <submittedName>
        <fullName evidence="10">SUN domain-containing ossification factor</fullName>
    </submittedName>
</protein>
<dbReference type="Gene3D" id="2.60.120.260">
    <property type="entry name" value="Galactose-binding domain-like"/>
    <property type="match status" value="1"/>
</dbReference>
<evidence type="ECO:0000256" key="2">
    <source>
        <dbReference type="ARBA" id="ARBA00022692"/>
    </source>
</evidence>
<evidence type="ECO:0000259" key="8">
    <source>
        <dbReference type="PROSITE" id="PS51469"/>
    </source>
</evidence>
<accession>A0ABM1MGZ9</accession>
<feature type="compositionally biased region" description="Basic and acidic residues" evidence="6">
    <location>
        <begin position="970"/>
        <end position="984"/>
    </location>
</feature>
<dbReference type="RefSeq" id="XP_017773849.1">
    <property type="nucleotide sequence ID" value="XM_017918360.1"/>
</dbReference>
<keyword evidence="9" id="KW-1185">Reference proteome</keyword>
<dbReference type="Pfam" id="PF07738">
    <property type="entry name" value="Sad1_UNC"/>
    <property type="match status" value="1"/>
</dbReference>
<keyword evidence="2 7" id="KW-0812">Transmembrane</keyword>
<dbReference type="InterPro" id="IPR008979">
    <property type="entry name" value="Galactose-bd-like_sf"/>
</dbReference>
<sequence>MKCRLQRVLKVFFLSPLFWAIFILLFSSSNLQQNVSSDYKADREEAVVRNSSDIVNVNSEQFSSEDVVQASFEEPTGTPDSDFTHQPFSELASQNSGLSNGFAETGHGIAVTVVDSANAEIQNQADLASSQNEQEQKQNTTTIDENAPYTTEEPIFTEDSPTLNRSEDVPSETQESEKLDVPKENLTEEIPSFSEWTQKQLEEAEKKREEVNSSAHSPNWNGKNSSVLKVRSKNYASPDCGAKIVAANPEAVSPSAVLSPSRDEYNLNTCSSRIWFIVELCEAIQAKKIDLANFELFSSTPKDFSVYVSDRFPSRDWSNVGQFTAKDERDLQSFELNPHLFGKYIKVELHSHYGSEHFCPVSLFRVYGTSEFEVLEKEGAVHEDDDDDDLDFESGKGGGVPKNLFTSATDAVISIVKKAAEVLGNNKGNVTNETASSDNNNVVVEYTPLISTCTTPGYLVVCKECSDLLFGKVFGLLSCESVAIGELTQHGGMIHNILYGAGLCLDFGLDFNGSLVSTDVSKASYVRAIFPDHYLAALCNIVGIMENKLGLNVSNTTSKEPIAEFNSTDEEIVTEKTVEIESTETGKIVSTINDAVISNISNGGEIKPTKTLDPEEDLIEVTHHLEANTSLPEYHNETKDEVLQDIGSGENLIEDESGENLELENFSDSATPSPPQVKESVFLRLSNRIKSLERNVSLSSQYLEELSRRYKKQVEEMQRFLEKTLATLNDEIKKKDESNKRLENKLQQLSEAVEALIADKEGSFSFVHIIVFFVIFMIGFLSFCRRGEHSKHSHSDEISIEMQRRKSIDVINHNTPAKKQRRPSEEALKISGTYEHLLVDDIELRRKIKDRKRKKKRLQRSNSITTLNEESVVHHKKSTSSESAIISCIRQDCSDWPTITTIGIEEIPLVLEECDNSPLQDMPLPQPLQDPDVISTNGDLQKYRKISTPEYLKTAVEIRKSRRFSPNGSKQEHRKSASMDETKRQKSPAPSDASLSISYDEPKITPPKKEKRGTLKKIFKKVF</sequence>
<feature type="region of interest" description="Disordered" evidence="6">
    <location>
        <begin position="65"/>
        <end position="100"/>
    </location>
</feature>
<proteinExistence type="predicted"/>
<evidence type="ECO:0000256" key="5">
    <source>
        <dbReference type="SAM" id="Coils"/>
    </source>
</evidence>
<feature type="region of interest" description="Disordered" evidence="6">
    <location>
        <begin position="125"/>
        <end position="223"/>
    </location>
</feature>
<dbReference type="GeneID" id="108560698"/>
<keyword evidence="4 7" id="KW-0472">Membrane</keyword>
<comment type="subcellular location">
    <subcellularLocation>
        <location evidence="1">Endomembrane system</location>
    </subcellularLocation>
</comment>
<evidence type="ECO:0000256" key="6">
    <source>
        <dbReference type="SAM" id="MobiDB-lite"/>
    </source>
</evidence>
<reference evidence="10" key="1">
    <citation type="submission" date="2025-08" db="UniProtKB">
        <authorList>
            <consortium name="RefSeq"/>
        </authorList>
    </citation>
    <scope>IDENTIFICATION</scope>
    <source>
        <tissue evidence="10">Whole Larva</tissue>
    </source>
</reference>
<dbReference type="InterPro" id="IPR012919">
    <property type="entry name" value="SUN_dom"/>
</dbReference>
<gene>
    <name evidence="10" type="primary">LOC108560698</name>
</gene>
<dbReference type="Proteomes" id="UP000695000">
    <property type="component" value="Unplaced"/>
</dbReference>
<evidence type="ECO:0000256" key="1">
    <source>
        <dbReference type="ARBA" id="ARBA00004308"/>
    </source>
</evidence>
<feature type="transmembrane region" description="Helical" evidence="7">
    <location>
        <begin position="764"/>
        <end position="784"/>
    </location>
</feature>
<keyword evidence="5" id="KW-0175">Coiled coil</keyword>
<evidence type="ECO:0000313" key="10">
    <source>
        <dbReference type="RefSeq" id="XP_017773849.1"/>
    </source>
</evidence>
<dbReference type="SUPFAM" id="SSF49785">
    <property type="entry name" value="Galactose-binding domain-like"/>
    <property type="match status" value="1"/>
</dbReference>